<dbReference type="Proteomes" id="UP000053669">
    <property type="component" value="Unassembled WGS sequence"/>
</dbReference>
<dbReference type="EMBL" id="LMWU01000055">
    <property type="protein sequence ID" value="KUN58958.1"/>
    <property type="molecule type" value="Genomic_DNA"/>
</dbReference>
<dbReference type="RefSeq" id="WP_059210720.1">
    <property type="nucleotide sequence ID" value="NZ_KQ948674.1"/>
</dbReference>
<evidence type="ECO:0000313" key="3">
    <source>
        <dbReference type="Proteomes" id="UP000053669"/>
    </source>
</evidence>
<gene>
    <name evidence="2" type="ORF">AQJ46_42590</name>
</gene>
<comment type="caution">
    <text evidence="2">The sequence shown here is derived from an EMBL/GenBank/DDBJ whole genome shotgun (WGS) entry which is preliminary data.</text>
</comment>
<reference evidence="2 3" key="1">
    <citation type="submission" date="2015-10" db="EMBL/GenBank/DDBJ databases">
        <title>Draft genome sequence of Streptomyces canus DSM 40017, type strain for the species Streptomyces canus.</title>
        <authorList>
            <person name="Ruckert C."/>
            <person name="Winkler A."/>
            <person name="Kalinowski J."/>
            <person name="Kampfer P."/>
            <person name="Glaeser S."/>
        </authorList>
    </citation>
    <scope>NUCLEOTIDE SEQUENCE [LARGE SCALE GENOMIC DNA]</scope>
    <source>
        <strain evidence="2 3">DSM 40017</strain>
    </source>
</reference>
<name>A0A101RP48_9ACTN</name>
<accession>A0A101RP48</accession>
<proteinExistence type="predicted"/>
<sequence>MRPKRNLLRRWSPLAVAVLAPLLLFTGSGQASAAEVIVCLNNNGPDIRKAADTRFNRITKAVARQQAANTWQDWVWRGPEERCPWNAAANCSYTKAVSKTTSYQWSIGMTIGGEAKKEPFTAMASIVGGYNRSSSTTMTYTSGVFYKPGQFARPISVVERRWRSGDFVGAYINAPAQESRCPRSNVKAFRWDPNKRWGSWADNIKVRDYGTFHIHW</sequence>
<feature type="chain" id="PRO_5007105173" evidence="1">
    <location>
        <begin position="34"/>
        <end position="216"/>
    </location>
</feature>
<evidence type="ECO:0000313" key="2">
    <source>
        <dbReference type="EMBL" id="KUN58958.1"/>
    </source>
</evidence>
<protein>
    <submittedName>
        <fullName evidence="2">Uncharacterized protein</fullName>
    </submittedName>
</protein>
<organism evidence="2 3">
    <name type="scientific">Streptomyces canus</name>
    <dbReference type="NCBI Taxonomy" id="58343"/>
    <lineage>
        <taxon>Bacteria</taxon>
        <taxon>Bacillati</taxon>
        <taxon>Actinomycetota</taxon>
        <taxon>Actinomycetes</taxon>
        <taxon>Kitasatosporales</taxon>
        <taxon>Streptomycetaceae</taxon>
        <taxon>Streptomyces</taxon>
        <taxon>Streptomyces aurantiacus group</taxon>
    </lineage>
</organism>
<dbReference type="AlphaFoldDB" id="A0A101RP48"/>
<feature type="signal peptide" evidence="1">
    <location>
        <begin position="1"/>
        <end position="33"/>
    </location>
</feature>
<keyword evidence="1" id="KW-0732">Signal</keyword>
<evidence type="ECO:0000256" key="1">
    <source>
        <dbReference type="SAM" id="SignalP"/>
    </source>
</evidence>